<dbReference type="Proteomes" id="UP000185511">
    <property type="component" value="Chromosome"/>
</dbReference>
<organism evidence="2 3">
    <name type="scientific">Actinoalloteichus fjordicus</name>
    <dbReference type="NCBI Taxonomy" id="1612552"/>
    <lineage>
        <taxon>Bacteria</taxon>
        <taxon>Bacillati</taxon>
        <taxon>Actinomycetota</taxon>
        <taxon>Actinomycetes</taxon>
        <taxon>Pseudonocardiales</taxon>
        <taxon>Pseudonocardiaceae</taxon>
        <taxon>Actinoalloteichus</taxon>
    </lineage>
</organism>
<protein>
    <submittedName>
        <fullName evidence="2">P-loop ATPase protein family</fullName>
    </submittedName>
</protein>
<dbReference type="EMBL" id="CP016076">
    <property type="protein sequence ID" value="APU16058.1"/>
    <property type="molecule type" value="Genomic_DNA"/>
</dbReference>
<dbReference type="AlphaFoldDB" id="A0AAC9PTE9"/>
<sequence length="90" mass="9539">MSMGCRDCQFYTGPGIVQSGRRFAFGARIMAAQARDSRAVHIAVGCTGGWHRSPAVVLLLADLLGAAHPRCTLTITHRDLTRCGIGVSAV</sequence>
<name>A0AAC9PTE9_9PSEU</name>
<evidence type="ECO:0000313" key="3">
    <source>
        <dbReference type="Proteomes" id="UP000185511"/>
    </source>
</evidence>
<feature type="domain" description="RapZ C-terminal" evidence="1">
    <location>
        <begin position="29"/>
        <end position="80"/>
    </location>
</feature>
<evidence type="ECO:0000259" key="1">
    <source>
        <dbReference type="Pfam" id="PF22740"/>
    </source>
</evidence>
<evidence type="ECO:0000313" key="2">
    <source>
        <dbReference type="EMBL" id="APU16058.1"/>
    </source>
</evidence>
<proteinExistence type="predicted"/>
<keyword evidence="3" id="KW-1185">Reference proteome</keyword>
<gene>
    <name evidence="2" type="ORF">UA74_20165</name>
</gene>
<accession>A0AAC9PTE9</accession>
<dbReference type="InterPro" id="IPR053931">
    <property type="entry name" value="RapZ_C"/>
</dbReference>
<dbReference type="Pfam" id="PF22740">
    <property type="entry name" value="PapZ_C"/>
    <property type="match status" value="1"/>
</dbReference>
<reference evidence="3" key="1">
    <citation type="submission" date="2016-06" db="EMBL/GenBank/DDBJ databases">
        <title>Complete genome sequence of Actinoalloteichus fjordicus DSM 46855 (=ADI127-17), type strain of the new species Actinoalloteichus fjordicus.</title>
        <authorList>
            <person name="Ruckert C."/>
            <person name="Nouioui I."/>
            <person name="Willmese J."/>
            <person name="van Wezel G."/>
            <person name="Klenk H.-P."/>
            <person name="Kalinowski J."/>
            <person name="Zotchev S.B."/>
        </authorList>
    </citation>
    <scope>NUCLEOTIDE SEQUENCE [LARGE SCALE GENOMIC DNA]</scope>
    <source>
        <strain evidence="3">ADI127-7</strain>
    </source>
</reference>
<dbReference type="KEGG" id="acad:UA74_20165"/>